<evidence type="ECO:0000313" key="2">
    <source>
        <dbReference type="EMBL" id="GMS90965.1"/>
    </source>
</evidence>
<feature type="non-terminal residue" evidence="2">
    <location>
        <position position="72"/>
    </location>
</feature>
<organism evidence="2 3">
    <name type="scientific">Pristionchus entomophagus</name>
    <dbReference type="NCBI Taxonomy" id="358040"/>
    <lineage>
        <taxon>Eukaryota</taxon>
        <taxon>Metazoa</taxon>
        <taxon>Ecdysozoa</taxon>
        <taxon>Nematoda</taxon>
        <taxon>Chromadorea</taxon>
        <taxon>Rhabditida</taxon>
        <taxon>Rhabditina</taxon>
        <taxon>Diplogasteromorpha</taxon>
        <taxon>Diplogasteroidea</taxon>
        <taxon>Neodiplogasteridae</taxon>
        <taxon>Pristionchus</taxon>
    </lineage>
</organism>
<dbReference type="InterPro" id="IPR011333">
    <property type="entry name" value="SKP1/BTB/POZ_sf"/>
</dbReference>
<dbReference type="Proteomes" id="UP001432027">
    <property type="component" value="Unassembled WGS sequence"/>
</dbReference>
<dbReference type="Gene3D" id="3.30.710.10">
    <property type="entry name" value="Potassium Channel Kv1.1, Chain A"/>
    <property type="match status" value="1"/>
</dbReference>
<gene>
    <name evidence="2" type="ORF">PENTCL1PPCAC_13140</name>
</gene>
<protein>
    <recommendedName>
        <fullName evidence="1">BTB domain-containing protein</fullName>
    </recommendedName>
</protein>
<dbReference type="EMBL" id="BTSX01000003">
    <property type="protein sequence ID" value="GMS90965.1"/>
    <property type="molecule type" value="Genomic_DNA"/>
</dbReference>
<proteinExistence type="predicted"/>
<comment type="caution">
    <text evidence="2">The sequence shown here is derived from an EMBL/GenBank/DDBJ whole genome shotgun (WGS) entry which is preliminary data.</text>
</comment>
<reference evidence="2" key="1">
    <citation type="submission" date="2023-10" db="EMBL/GenBank/DDBJ databases">
        <title>Genome assembly of Pristionchus species.</title>
        <authorList>
            <person name="Yoshida K."/>
            <person name="Sommer R.J."/>
        </authorList>
    </citation>
    <scope>NUCLEOTIDE SEQUENCE</scope>
    <source>
        <strain evidence="2">RS0144</strain>
    </source>
</reference>
<dbReference type="Pfam" id="PF00651">
    <property type="entry name" value="BTB"/>
    <property type="match status" value="1"/>
</dbReference>
<accession>A0AAV5T615</accession>
<dbReference type="PANTHER" id="PTHR22744:SF14">
    <property type="entry name" value="BTB DOMAIN-CONTAINING PROTEIN-RELATED"/>
    <property type="match status" value="1"/>
</dbReference>
<dbReference type="PANTHER" id="PTHR22744">
    <property type="entry name" value="HELIX LOOP HELIX PROTEIN 21-RELATED"/>
    <property type="match status" value="1"/>
</dbReference>
<evidence type="ECO:0000313" key="3">
    <source>
        <dbReference type="Proteomes" id="UP001432027"/>
    </source>
</evidence>
<feature type="domain" description="BTB" evidence="1">
    <location>
        <begin position="12"/>
        <end position="72"/>
    </location>
</feature>
<dbReference type="PROSITE" id="PS50097">
    <property type="entry name" value="BTB"/>
    <property type="match status" value="1"/>
</dbReference>
<name>A0AAV5T615_9BILA</name>
<sequence length="72" mass="8640">SFTCRPTLDLRHDVILVLEGQKFPVNKQVLSDQSSYFNRLFFGYYKEKDQKEIEMKDSDPEDFHELLKMMYG</sequence>
<dbReference type="AlphaFoldDB" id="A0AAV5T615"/>
<dbReference type="InterPro" id="IPR000210">
    <property type="entry name" value="BTB/POZ_dom"/>
</dbReference>
<evidence type="ECO:0000259" key="1">
    <source>
        <dbReference type="PROSITE" id="PS50097"/>
    </source>
</evidence>
<feature type="non-terminal residue" evidence="2">
    <location>
        <position position="1"/>
    </location>
</feature>
<dbReference type="SUPFAM" id="SSF54695">
    <property type="entry name" value="POZ domain"/>
    <property type="match status" value="1"/>
</dbReference>
<keyword evidence="3" id="KW-1185">Reference proteome</keyword>